<name>A0A0H2S030_9AGAM</name>
<dbReference type="InParanoid" id="A0A0H2S030"/>
<dbReference type="AlphaFoldDB" id="A0A0H2S030"/>
<sequence length="101" mass="10974">MCRPSFPSPRPPFCIQIAMCRWGLPPSSVVWLSTSGQPILRSGGLLEARAPLESPSYPCAGVDLGLLNVFVVTVARPHFAVGRGRGVCHRGWWAAFMPRKG</sequence>
<dbReference type="EMBL" id="KQ085905">
    <property type="protein sequence ID" value="KLO17354.1"/>
    <property type="molecule type" value="Genomic_DNA"/>
</dbReference>
<gene>
    <name evidence="1" type="ORF">SCHPADRAFT_900631</name>
</gene>
<dbReference type="Proteomes" id="UP000053477">
    <property type="component" value="Unassembled WGS sequence"/>
</dbReference>
<evidence type="ECO:0000313" key="1">
    <source>
        <dbReference type="EMBL" id="KLO17354.1"/>
    </source>
</evidence>
<protein>
    <submittedName>
        <fullName evidence="1">Uncharacterized protein</fullName>
    </submittedName>
</protein>
<keyword evidence="2" id="KW-1185">Reference proteome</keyword>
<proteinExistence type="predicted"/>
<reference evidence="1 2" key="1">
    <citation type="submission" date="2015-04" db="EMBL/GenBank/DDBJ databases">
        <title>Complete genome sequence of Schizopora paradoxa KUC8140, a cosmopolitan wood degrader in East Asia.</title>
        <authorList>
            <consortium name="DOE Joint Genome Institute"/>
            <person name="Min B."/>
            <person name="Park H."/>
            <person name="Jang Y."/>
            <person name="Kim J.-J."/>
            <person name="Kim K.H."/>
            <person name="Pangilinan J."/>
            <person name="Lipzen A."/>
            <person name="Riley R."/>
            <person name="Grigoriev I.V."/>
            <person name="Spatafora J.W."/>
            <person name="Choi I.-G."/>
        </authorList>
    </citation>
    <scope>NUCLEOTIDE SEQUENCE [LARGE SCALE GENOMIC DNA]</scope>
    <source>
        <strain evidence="1 2">KUC8140</strain>
    </source>
</reference>
<evidence type="ECO:0000313" key="2">
    <source>
        <dbReference type="Proteomes" id="UP000053477"/>
    </source>
</evidence>
<accession>A0A0H2S030</accession>
<organism evidence="1 2">
    <name type="scientific">Schizopora paradoxa</name>
    <dbReference type="NCBI Taxonomy" id="27342"/>
    <lineage>
        <taxon>Eukaryota</taxon>
        <taxon>Fungi</taxon>
        <taxon>Dikarya</taxon>
        <taxon>Basidiomycota</taxon>
        <taxon>Agaricomycotina</taxon>
        <taxon>Agaricomycetes</taxon>
        <taxon>Hymenochaetales</taxon>
        <taxon>Schizoporaceae</taxon>
        <taxon>Schizopora</taxon>
    </lineage>
</organism>